<dbReference type="Pfam" id="PF25368">
    <property type="entry name" value="PUB10_N"/>
    <property type="match status" value="1"/>
</dbReference>
<evidence type="ECO:0000256" key="4">
    <source>
        <dbReference type="ARBA" id="ARBA00022679"/>
    </source>
</evidence>
<dbReference type="InterPro" id="IPR057623">
    <property type="entry name" value="PUB12-19-like_N"/>
</dbReference>
<dbReference type="Pfam" id="PF25598">
    <property type="entry name" value="ARM_PUB"/>
    <property type="match status" value="1"/>
</dbReference>
<feature type="repeat" description="ARM" evidence="7">
    <location>
        <begin position="410"/>
        <end position="452"/>
    </location>
</feature>
<reference evidence="9" key="1">
    <citation type="submission" date="2020-08" db="EMBL/GenBank/DDBJ databases">
        <title>Plant Genome Project.</title>
        <authorList>
            <person name="Zhang R.-G."/>
        </authorList>
    </citation>
    <scope>NUCLEOTIDE SEQUENCE</scope>
    <source>
        <strain evidence="9">WSP0</strain>
        <tissue evidence="9">Leaf</tissue>
    </source>
</reference>
<dbReference type="Proteomes" id="UP000823749">
    <property type="component" value="Chromosome 5"/>
</dbReference>
<dbReference type="PANTHER" id="PTHR23315">
    <property type="entry name" value="U BOX DOMAIN-CONTAINING"/>
    <property type="match status" value="1"/>
</dbReference>
<dbReference type="SUPFAM" id="SSF48371">
    <property type="entry name" value="ARM repeat"/>
    <property type="match status" value="1"/>
</dbReference>
<dbReference type="InterPro" id="IPR011989">
    <property type="entry name" value="ARM-like"/>
</dbReference>
<protein>
    <recommendedName>
        <fullName evidence="3">RING-type E3 ubiquitin transferase</fullName>
        <ecNumber evidence="3">2.3.2.27</ecNumber>
    </recommendedName>
</protein>
<dbReference type="PROSITE" id="PS51698">
    <property type="entry name" value="U_BOX"/>
    <property type="match status" value="1"/>
</dbReference>
<evidence type="ECO:0000256" key="2">
    <source>
        <dbReference type="ARBA" id="ARBA00004906"/>
    </source>
</evidence>
<dbReference type="SMART" id="SM00504">
    <property type="entry name" value="Ubox"/>
    <property type="match status" value="1"/>
</dbReference>
<dbReference type="InterPro" id="IPR045210">
    <property type="entry name" value="RING-Ubox_PUB"/>
</dbReference>
<dbReference type="InterPro" id="IPR059179">
    <property type="entry name" value="MLKL-like_MCAfunc"/>
</dbReference>
<accession>A0AAV6KE14</accession>
<dbReference type="PANTHER" id="PTHR23315:SF63">
    <property type="entry name" value="U-BOX DOMAIN-CONTAINING PROTEIN 16"/>
    <property type="match status" value="1"/>
</dbReference>
<dbReference type="GO" id="GO:0061630">
    <property type="term" value="F:ubiquitin protein ligase activity"/>
    <property type="evidence" value="ECO:0007669"/>
    <property type="project" value="UniProtKB-EC"/>
</dbReference>
<organism evidence="9 10">
    <name type="scientific">Rhododendron griersonianum</name>
    <dbReference type="NCBI Taxonomy" id="479676"/>
    <lineage>
        <taxon>Eukaryota</taxon>
        <taxon>Viridiplantae</taxon>
        <taxon>Streptophyta</taxon>
        <taxon>Embryophyta</taxon>
        <taxon>Tracheophyta</taxon>
        <taxon>Spermatophyta</taxon>
        <taxon>Magnoliopsida</taxon>
        <taxon>eudicotyledons</taxon>
        <taxon>Gunneridae</taxon>
        <taxon>Pentapetalae</taxon>
        <taxon>asterids</taxon>
        <taxon>Ericales</taxon>
        <taxon>Ericaceae</taxon>
        <taxon>Ericoideae</taxon>
        <taxon>Rhodoreae</taxon>
        <taxon>Rhododendron</taxon>
    </lineage>
</organism>
<dbReference type="Gene3D" id="1.20.930.20">
    <property type="entry name" value="Adaptor protein Cbl, N-terminal domain"/>
    <property type="match status" value="1"/>
</dbReference>
<dbReference type="Gene3D" id="3.30.40.10">
    <property type="entry name" value="Zinc/RING finger domain, C3HC4 (zinc finger)"/>
    <property type="match status" value="1"/>
</dbReference>
<dbReference type="PROSITE" id="PS50176">
    <property type="entry name" value="ARM_REPEAT"/>
    <property type="match status" value="1"/>
</dbReference>
<dbReference type="InterPro" id="IPR058678">
    <property type="entry name" value="ARM_PUB"/>
</dbReference>
<dbReference type="EC" id="2.3.2.27" evidence="3"/>
<dbReference type="GO" id="GO:0007166">
    <property type="term" value="P:cell surface receptor signaling pathway"/>
    <property type="evidence" value="ECO:0007669"/>
    <property type="project" value="InterPro"/>
</dbReference>
<keyword evidence="6" id="KW-0833">Ubl conjugation pathway</keyword>
<dbReference type="InterPro" id="IPR036537">
    <property type="entry name" value="Adaptor_Cbl_N_dom_sf"/>
</dbReference>
<comment type="pathway">
    <text evidence="2">Protein modification; protein ubiquitination.</text>
</comment>
<dbReference type="InterPro" id="IPR000225">
    <property type="entry name" value="Armadillo"/>
</dbReference>
<dbReference type="InterPro" id="IPR003613">
    <property type="entry name" value="Ubox_domain"/>
</dbReference>
<name>A0AAV6KE14_9ERIC</name>
<keyword evidence="10" id="KW-1185">Reference proteome</keyword>
<gene>
    <name evidence="9" type="ORF">RHGRI_015640</name>
</gene>
<dbReference type="AlphaFoldDB" id="A0AAV6KE14"/>
<dbReference type="GO" id="GO:0016567">
    <property type="term" value="P:protein ubiquitination"/>
    <property type="evidence" value="ECO:0007669"/>
    <property type="project" value="InterPro"/>
</dbReference>
<proteinExistence type="predicted"/>
<dbReference type="InterPro" id="IPR013083">
    <property type="entry name" value="Znf_RING/FYVE/PHD"/>
</dbReference>
<evidence type="ECO:0000256" key="1">
    <source>
        <dbReference type="ARBA" id="ARBA00000900"/>
    </source>
</evidence>
<keyword evidence="4" id="KW-0808">Transferase</keyword>
<feature type="domain" description="U-box" evidence="8">
    <location>
        <begin position="268"/>
        <end position="342"/>
    </location>
</feature>
<sequence>MAVSPHAFPPRKSRPSAGSFLSPNFSDHRLLQSLLLISNEISSLQPIRYLLRRNSASIIRKTKLLSVLFEELIRNQVTVFSPSALLCFEELYIVLQRIKTLIEDCSNGSKVWLLMQTESIANLFHELTVDLSTLLDIFPVSDMNLNEDVEELVVLIRKQCLQKKPIVDPHDDNLRREVMKMLDRVQREIVPDHSKLVEIFDNLQLRDSSSCRDEIESLEDEVQNQTDEKSKSDVVALIGLVRYGKCVLYGASTPRTTLRRRKSAADVNFPADFRCPISLDLMRDPVVVSTGQTYDRPSINLWIESGHNTCPKTGQTLSHTNLIPNRALKNLIAMWCREQKIPFEVTEQNEKVNGVIHNKTALEATKMTVSFLVNKLTASQSVEIANRVVHELRVLAKADSDSRACIAEAGALPLLVKFLDPEYPNLQVNAVTTILNLSILEANKTRIMETDGVLNGVIEVLRSGATWEAKGNAAATIFSLTGVHANRKRLGKKTRVVKGLVDLAKGGPASSKRDALVAILSLAGERETVAKLVEGGVVEMISELMDTQPEEAVTILEVVVKRGGLMAVAAAFHLIKKLAVVLREGSDRARESAAATLVNVCRKGGSETVGELARVPGIERVIWEMVGMGTGRGRRKAASLLRILRRWAAGLDGIADVTAGYSTSSMYTTRIVLPG</sequence>
<dbReference type="CDD" id="cd21037">
    <property type="entry name" value="MLKL_NTD"/>
    <property type="match status" value="1"/>
</dbReference>
<evidence type="ECO:0000256" key="3">
    <source>
        <dbReference type="ARBA" id="ARBA00012483"/>
    </source>
</evidence>
<keyword evidence="5" id="KW-0677">Repeat</keyword>
<dbReference type="SUPFAM" id="SSF57850">
    <property type="entry name" value="RING/U-box"/>
    <property type="match status" value="1"/>
</dbReference>
<dbReference type="CDD" id="cd16664">
    <property type="entry name" value="RING-Ubox_PUB"/>
    <property type="match status" value="1"/>
</dbReference>
<dbReference type="FunFam" id="1.25.10.10:FF:001089">
    <property type="entry name" value="RING-type E3 ubiquitin transferase"/>
    <property type="match status" value="1"/>
</dbReference>
<comment type="caution">
    <text evidence="9">The sequence shown here is derived from an EMBL/GenBank/DDBJ whole genome shotgun (WGS) entry which is preliminary data.</text>
</comment>
<evidence type="ECO:0000313" key="9">
    <source>
        <dbReference type="EMBL" id="KAG5550750.1"/>
    </source>
</evidence>
<evidence type="ECO:0000313" key="10">
    <source>
        <dbReference type="Proteomes" id="UP000823749"/>
    </source>
</evidence>
<dbReference type="Pfam" id="PF04564">
    <property type="entry name" value="U-box"/>
    <property type="match status" value="1"/>
</dbReference>
<dbReference type="EMBL" id="JACTNZ010000005">
    <property type="protein sequence ID" value="KAG5550750.1"/>
    <property type="molecule type" value="Genomic_DNA"/>
</dbReference>
<evidence type="ECO:0000259" key="8">
    <source>
        <dbReference type="PROSITE" id="PS51698"/>
    </source>
</evidence>
<dbReference type="Gene3D" id="1.25.10.10">
    <property type="entry name" value="Leucine-rich Repeat Variant"/>
    <property type="match status" value="1"/>
</dbReference>
<evidence type="ECO:0000256" key="5">
    <source>
        <dbReference type="ARBA" id="ARBA00022737"/>
    </source>
</evidence>
<comment type="catalytic activity">
    <reaction evidence="1">
        <text>S-ubiquitinyl-[E2 ubiquitin-conjugating enzyme]-L-cysteine + [acceptor protein]-L-lysine = [E2 ubiquitin-conjugating enzyme]-L-cysteine + N(6)-ubiquitinyl-[acceptor protein]-L-lysine.</text>
        <dbReference type="EC" id="2.3.2.27"/>
    </reaction>
</comment>
<dbReference type="InterPro" id="IPR016024">
    <property type="entry name" value="ARM-type_fold"/>
</dbReference>
<dbReference type="SMART" id="SM00185">
    <property type="entry name" value="ARM"/>
    <property type="match status" value="1"/>
</dbReference>
<evidence type="ECO:0000256" key="7">
    <source>
        <dbReference type="PROSITE-ProRule" id="PRU00259"/>
    </source>
</evidence>
<evidence type="ECO:0000256" key="6">
    <source>
        <dbReference type="ARBA" id="ARBA00022786"/>
    </source>
</evidence>
<dbReference type="FunFam" id="3.30.40.10:FF:000562">
    <property type="entry name" value="RING-type E3 ubiquitin transferase"/>
    <property type="match status" value="1"/>
</dbReference>